<evidence type="ECO:0000256" key="12">
    <source>
        <dbReference type="ARBA" id="ARBA00023157"/>
    </source>
</evidence>
<feature type="binding site" description="axial binding residue" evidence="15">
    <location>
        <position position="42"/>
    </location>
    <ligand>
        <name>heme</name>
        <dbReference type="ChEBI" id="CHEBI:30413"/>
    </ligand>
    <ligandPart>
        <name>Fe</name>
        <dbReference type="ChEBI" id="CHEBI:18248"/>
    </ligandPart>
</feature>
<dbReference type="GO" id="GO:0046872">
    <property type="term" value="F:metal ion binding"/>
    <property type="evidence" value="ECO:0007669"/>
    <property type="project" value="UniProtKB-UniRule"/>
</dbReference>
<sequence>MKAALVLAIASLAAAQNLSGEPACATSCLSSAISRAGCDLNDQACQCGPTQAAIGSFAAPCLIGACAASDLGVAASVGSRLCAEYSSGLASATTTTSSSGTGTMVITSTSSSSSSSSSSSEASTTTTTTSNGSETTSGSSSSSRDSGSLTTGSTTTGASSVSGNLAAAATPAIVGAVAAVVGVVAAL</sequence>
<keyword evidence="12 15" id="KW-1015">Disulfide bond</keyword>
<evidence type="ECO:0000256" key="10">
    <source>
        <dbReference type="ARBA" id="ARBA00023004"/>
    </source>
</evidence>
<keyword evidence="4" id="KW-1003">Cell membrane</keyword>
<dbReference type="InterPro" id="IPR008427">
    <property type="entry name" value="Extracellular_membr_CFEM_dom"/>
</dbReference>
<keyword evidence="5" id="KW-0964">Secreted</keyword>
<keyword evidence="8 15" id="KW-0479">Metal-binding</keyword>
<evidence type="ECO:0000256" key="7">
    <source>
        <dbReference type="ARBA" id="ARBA00022622"/>
    </source>
</evidence>
<keyword evidence="7" id="KW-0336">GPI-anchor</keyword>
<feature type="domain" description="CFEM" evidence="18">
    <location>
        <begin position="1"/>
        <end position="109"/>
    </location>
</feature>
<keyword evidence="11" id="KW-0472">Membrane</keyword>
<keyword evidence="9 17" id="KW-0732">Signal</keyword>
<evidence type="ECO:0000313" key="19">
    <source>
        <dbReference type="EMBL" id="KAJ9129962.1"/>
    </source>
</evidence>
<evidence type="ECO:0000256" key="14">
    <source>
        <dbReference type="ARBA" id="ARBA00023288"/>
    </source>
</evidence>
<evidence type="ECO:0000313" key="20">
    <source>
        <dbReference type="Proteomes" id="UP001174691"/>
    </source>
</evidence>
<evidence type="ECO:0000256" key="9">
    <source>
        <dbReference type="ARBA" id="ARBA00022729"/>
    </source>
</evidence>
<keyword evidence="14" id="KW-0449">Lipoprotein</keyword>
<evidence type="ECO:0000256" key="15">
    <source>
        <dbReference type="PROSITE-ProRule" id="PRU01356"/>
    </source>
</evidence>
<keyword evidence="6 15" id="KW-0349">Heme</keyword>
<feature type="chain" id="PRO_5041454765" description="CFEM domain-containing protein" evidence="17">
    <location>
        <begin position="16"/>
        <end position="187"/>
    </location>
</feature>
<feature type="signal peptide" evidence="17">
    <location>
        <begin position="1"/>
        <end position="15"/>
    </location>
</feature>
<evidence type="ECO:0000256" key="8">
    <source>
        <dbReference type="ARBA" id="ARBA00022723"/>
    </source>
</evidence>
<evidence type="ECO:0000256" key="5">
    <source>
        <dbReference type="ARBA" id="ARBA00022525"/>
    </source>
</evidence>
<comment type="caution">
    <text evidence="15">Lacks conserved residue(s) required for the propagation of feature annotation.</text>
</comment>
<evidence type="ECO:0000256" key="1">
    <source>
        <dbReference type="ARBA" id="ARBA00004609"/>
    </source>
</evidence>
<evidence type="ECO:0000256" key="3">
    <source>
        <dbReference type="ARBA" id="ARBA00010031"/>
    </source>
</evidence>
<protein>
    <recommendedName>
        <fullName evidence="18">CFEM domain-containing protein</fullName>
    </recommendedName>
</protein>
<dbReference type="EMBL" id="JANBVN010000293">
    <property type="protein sequence ID" value="KAJ9129962.1"/>
    <property type="molecule type" value="Genomic_DNA"/>
</dbReference>
<evidence type="ECO:0000256" key="13">
    <source>
        <dbReference type="ARBA" id="ARBA00023180"/>
    </source>
</evidence>
<evidence type="ECO:0000256" key="17">
    <source>
        <dbReference type="SAM" id="SignalP"/>
    </source>
</evidence>
<accession>A0AA38R813</accession>
<dbReference type="AlphaFoldDB" id="A0AA38R813"/>
<dbReference type="Proteomes" id="UP001174691">
    <property type="component" value="Unassembled WGS sequence"/>
</dbReference>
<evidence type="ECO:0000259" key="18">
    <source>
        <dbReference type="PROSITE" id="PS52012"/>
    </source>
</evidence>
<keyword evidence="20" id="KW-1185">Reference proteome</keyword>
<organism evidence="19 20">
    <name type="scientific">Coniochaeta hoffmannii</name>
    <dbReference type="NCBI Taxonomy" id="91930"/>
    <lineage>
        <taxon>Eukaryota</taxon>
        <taxon>Fungi</taxon>
        <taxon>Dikarya</taxon>
        <taxon>Ascomycota</taxon>
        <taxon>Pezizomycotina</taxon>
        <taxon>Sordariomycetes</taxon>
        <taxon>Sordariomycetidae</taxon>
        <taxon>Coniochaetales</taxon>
        <taxon>Coniochaetaceae</taxon>
        <taxon>Coniochaeta</taxon>
    </lineage>
</organism>
<evidence type="ECO:0000256" key="11">
    <source>
        <dbReference type="ARBA" id="ARBA00023136"/>
    </source>
</evidence>
<dbReference type="PANTHER" id="PTHR37928:SF2">
    <property type="entry name" value="GPI ANCHORED CFEM DOMAIN PROTEIN (AFU_ORTHOLOGUE AFUA_6G10580)"/>
    <property type="match status" value="1"/>
</dbReference>
<dbReference type="SMART" id="SM00747">
    <property type="entry name" value="CFEM"/>
    <property type="match status" value="1"/>
</dbReference>
<comment type="similarity">
    <text evidence="3">Belongs to the RBT5 family.</text>
</comment>
<gene>
    <name evidence="19" type="ORF">NKR19_g10101</name>
</gene>
<keyword evidence="13" id="KW-0325">Glycoprotein</keyword>
<dbReference type="GO" id="GO:0098552">
    <property type="term" value="C:side of membrane"/>
    <property type="evidence" value="ECO:0007669"/>
    <property type="project" value="UniProtKB-KW"/>
</dbReference>
<keyword evidence="10 15" id="KW-0408">Iron</keyword>
<evidence type="ECO:0000256" key="6">
    <source>
        <dbReference type="ARBA" id="ARBA00022617"/>
    </source>
</evidence>
<name>A0AA38R813_9PEZI</name>
<evidence type="ECO:0000256" key="4">
    <source>
        <dbReference type="ARBA" id="ARBA00022475"/>
    </source>
</evidence>
<comment type="subcellular location">
    <subcellularLocation>
        <location evidence="1">Cell membrane</location>
        <topology evidence="1">Lipid-anchor</topology>
        <topology evidence="1">GPI-anchor</topology>
    </subcellularLocation>
    <subcellularLocation>
        <location evidence="2">Secreted</location>
    </subcellularLocation>
</comment>
<dbReference type="PROSITE" id="PS52012">
    <property type="entry name" value="CFEM"/>
    <property type="match status" value="1"/>
</dbReference>
<feature type="disulfide bond" evidence="15">
    <location>
        <begin position="38"/>
        <end position="45"/>
    </location>
</feature>
<dbReference type="InterPro" id="IPR051735">
    <property type="entry name" value="CFEM_domain"/>
</dbReference>
<evidence type="ECO:0000256" key="16">
    <source>
        <dbReference type="SAM" id="MobiDB-lite"/>
    </source>
</evidence>
<dbReference type="Pfam" id="PF05730">
    <property type="entry name" value="CFEM"/>
    <property type="match status" value="1"/>
</dbReference>
<dbReference type="GO" id="GO:0005886">
    <property type="term" value="C:plasma membrane"/>
    <property type="evidence" value="ECO:0007669"/>
    <property type="project" value="UniProtKB-SubCell"/>
</dbReference>
<evidence type="ECO:0000256" key="2">
    <source>
        <dbReference type="ARBA" id="ARBA00004613"/>
    </source>
</evidence>
<comment type="caution">
    <text evidence="19">The sequence shown here is derived from an EMBL/GenBank/DDBJ whole genome shotgun (WGS) entry which is preliminary data.</text>
</comment>
<feature type="region of interest" description="Disordered" evidence="16">
    <location>
        <begin position="91"/>
        <end position="161"/>
    </location>
</feature>
<reference evidence="19" key="1">
    <citation type="submission" date="2022-07" db="EMBL/GenBank/DDBJ databases">
        <title>Fungi with potential for degradation of polypropylene.</title>
        <authorList>
            <person name="Gostincar C."/>
        </authorList>
    </citation>
    <scope>NUCLEOTIDE SEQUENCE</scope>
    <source>
        <strain evidence="19">EXF-13287</strain>
    </source>
</reference>
<dbReference type="PANTHER" id="PTHR37928">
    <property type="entry name" value="CFEM DOMAIN PROTEIN (AFU_ORTHOLOGUE AFUA_6G14090)"/>
    <property type="match status" value="1"/>
</dbReference>
<proteinExistence type="inferred from homology"/>
<dbReference type="GO" id="GO:0005576">
    <property type="term" value="C:extracellular region"/>
    <property type="evidence" value="ECO:0007669"/>
    <property type="project" value="UniProtKB-SubCell"/>
</dbReference>